<feature type="transmembrane region" description="Helical" evidence="1">
    <location>
        <begin position="26"/>
        <end position="49"/>
    </location>
</feature>
<evidence type="ECO:0000313" key="3">
    <source>
        <dbReference type="Proteomes" id="UP000630805"/>
    </source>
</evidence>
<protein>
    <recommendedName>
        <fullName evidence="4">Flp pilus assembly protein TadG</fullName>
    </recommendedName>
</protein>
<keyword evidence="1" id="KW-0472">Membrane</keyword>
<reference evidence="2 3" key="1">
    <citation type="submission" date="2020-06" db="EMBL/GenBank/DDBJ databases">
        <authorList>
            <person name="Cao W.R."/>
        </authorList>
    </citation>
    <scope>NUCLEOTIDE SEQUENCE [LARGE SCALE GENOMIC DNA]</scope>
    <source>
        <strain evidence="2 3">B1Z28</strain>
    </source>
</reference>
<evidence type="ECO:0008006" key="4">
    <source>
        <dbReference type="Google" id="ProtNLM"/>
    </source>
</evidence>
<keyword evidence="1" id="KW-1133">Transmembrane helix</keyword>
<dbReference type="EMBL" id="JABXWT010000001">
    <property type="protein sequence ID" value="NVO54773.1"/>
    <property type="molecule type" value="Genomic_DNA"/>
</dbReference>
<proteinExistence type="predicted"/>
<sequence>MNQTNQSSRNLLRKVFGRFRRKEDGVVTIDAILMLPMLFWAIWTMYTYFDGYRQSSRNLKATYALADILSRETREVTKQYISTLYDLHTAMIADRSDVSMRITLIRYDKPDGRHYVQWSCVRGAALGEWNDGNIKEVWDRIPAMANDSVMIIVESVDHYRRPFKTGFGDNELSINNFVFTQPRVFTQIRSTYPDC</sequence>
<keyword evidence="3" id="KW-1185">Reference proteome</keyword>
<dbReference type="Proteomes" id="UP000630805">
    <property type="component" value="Unassembled WGS sequence"/>
</dbReference>
<evidence type="ECO:0000313" key="2">
    <source>
        <dbReference type="EMBL" id="NVO54773.1"/>
    </source>
</evidence>
<name>A0ABX2PKX6_9RHOB</name>
<accession>A0ABX2PKX6</accession>
<comment type="caution">
    <text evidence="2">The sequence shown here is derived from an EMBL/GenBank/DDBJ whole genome shotgun (WGS) entry which is preliminary data.</text>
</comment>
<gene>
    <name evidence="2" type="ORF">HW561_03100</name>
</gene>
<dbReference type="RefSeq" id="WP_176861744.1">
    <property type="nucleotide sequence ID" value="NZ_JABXWT010000001.1"/>
</dbReference>
<evidence type="ECO:0000256" key="1">
    <source>
        <dbReference type="SAM" id="Phobius"/>
    </source>
</evidence>
<keyword evidence="1" id="KW-0812">Transmembrane</keyword>
<organism evidence="2 3">
    <name type="scientific">Ruegeria haliotis</name>
    <dbReference type="NCBI Taxonomy" id="2747601"/>
    <lineage>
        <taxon>Bacteria</taxon>
        <taxon>Pseudomonadati</taxon>
        <taxon>Pseudomonadota</taxon>
        <taxon>Alphaproteobacteria</taxon>
        <taxon>Rhodobacterales</taxon>
        <taxon>Roseobacteraceae</taxon>
        <taxon>Ruegeria</taxon>
    </lineage>
</organism>